<comment type="similarity">
    <text evidence="5">Belongs to the BUB2 family.</text>
</comment>
<evidence type="ECO:0000256" key="5">
    <source>
        <dbReference type="ARBA" id="ARBA00061049"/>
    </source>
</evidence>
<dbReference type="PANTHER" id="PTHR22957">
    <property type="entry name" value="TBC1 DOMAIN FAMILY MEMBER GTPASE-ACTIVATING PROTEIN"/>
    <property type="match status" value="1"/>
</dbReference>
<protein>
    <submittedName>
        <fullName evidence="8">5863_t:CDS:1</fullName>
    </submittedName>
</protein>
<evidence type="ECO:0000256" key="6">
    <source>
        <dbReference type="SAM" id="MobiDB-lite"/>
    </source>
</evidence>
<dbReference type="PROSITE" id="PS50086">
    <property type="entry name" value="TBC_RABGAP"/>
    <property type="match status" value="1"/>
</dbReference>
<dbReference type="AlphaFoldDB" id="A0A9N8VK44"/>
<evidence type="ECO:0000256" key="1">
    <source>
        <dbReference type="ARBA" id="ARBA00004245"/>
    </source>
</evidence>
<keyword evidence="3" id="KW-0206">Cytoskeleton</keyword>
<dbReference type="SMART" id="SM00164">
    <property type="entry name" value="TBC"/>
    <property type="match status" value="1"/>
</dbReference>
<organism evidence="8 9">
    <name type="scientific">Paraglomus brasilianum</name>
    <dbReference type="NCBI Taxonomy" id="144538"/>
    <lineage>
        <taxon>Eukaryota</taxon>
        <taxon>Fungi</taxon>
        <taxon>Fungi incertae sedis</taxon>
        <taxon>Mucoromycota</taxon>
        <taxon>Glomeromycotina</taxon>
        <taxon>Glomeromycetes</taxon>
        <taxon>Paraglomerales</taxon>
        <taxon>Paraglomeraceae</taxon>
        <taxon>Paraglomus</taxon>
    </lineage>
</organism>
<dbReference type="Gene3D" id="1.10.8.270">
    <property type="entry name" value="putative rabgap domain of human tbc1 domain family member 14 like domains"/>
    <property type="match status" value="1"/>
</dbReference>
<dbReference type="InterPro" id="IPR035969">
    <property type="entry name" value="Rab-GAP_TBC_sf"/>
</dbReference>
<dbReference type="EMBL" id="CAJVPI010000007">
    <property type="protein sequence ID" value="CAG8453228.1"/>
    <property type="molecule type" value="Genomic_DNA"/>
</dbReference>
<evidence type="ECO:0000256" key="4">
    <source>
        <dbReference type="ARBA" id="ARBA00023306"/>
    </source>
</evidence>
<dbReference type="Proteomes" id="UP000789739">
    <property type="component" value="Unassembled WGS sequence"/>
</dbReference>
<dbReference type="Gene3D" id="1.10.472.80">
    <property type="entry name" value="Ypt/Rab-GAP domain of gyp1p, domain 3"/>
    <property type="match status" value="1"/>
</dbReference>
<keyword evidence="9" id="KW-1185">Reference proteome</keyword>
<dbReference type="GO" id="GO:0005096">
    <property type="term" value="F:GTPase activator activity"/>
    <property type="evidence" value="ECO:0007669"/>
    <property type="project" value="TreeGrafter"/>
</dbReference>
<sequence>MAPIILLPPALFHSSYKHGLSQKPFMASQHNPRGRRNNSDFTMLRQNTHPDTNCTFSKNRSQPETTKPSLKQFTHHKSQSLTKLNSHASTNESSQVPMRRSRSQQPKPRNEFAAILNKTHKTERDVRTSLTKLRGLILTEGLPDEHLPKSDHSLQANLRSTSVRSRVWKHFLGVYHISAKEYIRLIKKGKSAVYNKVKNDTFRTCTTNKTFKERVNDDMLSRVLNAFTWKMHLSGNDNITYVQGMNVLVAPFLFTMSEIDAFFSFATFIEMCCPLYVNSTVQGVHCGLELLDQCLEIVEPTLFSHLKSKNLSAKIYALPSVLTFCACTPPLEEVLKLWDFLFAYGVHLNILCVIAQLILMKDELLQSQSPMKLLRTMPDLKAKPVIDLTVELVHKIPDDLYDRLVRHPFDAEVAASILRGEE</sequence>
<gene>
    <name evidence="8" type="ORF">PBRASI_LOCUS158</name>
</gene>
<dbReference type="FunFam" id="1.10.472.80:FF:000026">
    <property type="entry name" value="Mitotic check point protein (Bub2)"/>
    <property type="match status" value="1"/>
</dbReference>
<comment type="subcellular location">
    <subcellularLocation>
        <location evidence="1">Cytoplasm</location>
        <location evidence="1">Cytoskeleton</location>
    </subcellularLocation>
</comment>
<reference evidence="8" key="1">
    <citation type="submission" date="2021-06" db="EMBL/GenBank/DDBJ databases">
        <authorList>
            <person name="Kallberg Y."/>
            <person name="Tangrot J."/>
            <person name="Rosling A."/>
        </authorList>
    </citation>
    <scope>NUCLEOTIDE SEQUENCE</scope>
    <source>
        <strain evidence="8">BR232B</strain>
    </source>
</reference>
<dbReference type="PANTHER" id="PTHR22957:SF263">
    <property type="entry name" value="MITOTIC CHECK POINT PROTEIN BUB2"/>
    <property type="match status" value="1"/>
</dbReference>
<keyword evidence="4" id="KW-0131">Cell cycle</keyword>
<evidence type="ECO:0000256" key="2">
    <source>
        <dbReference type="ARBA" id="ARBA00022490"/>
    </source>
</evidence>
<dbReference type="GO" id="GO:1990334">
    <property type="term" value="C:Bfa1-Bub2 complex"/>
    <property type="evidence" value="ECO:0007669"/>
    <property type="project" value="UniProtKB-ARBA"/>
</dbReference>
<feature type="region of interest" description="Disordered" evidence="6">
    <location>
        <begin position="23"/>
        <end position="110"/>
    </location>
</feature>
<name>A0A9N8VK44_9GLOM</name>
<keyword evidence="2" id="KW-0963">Cytoplasm</keyword>
<feature type="compositionally biased region" description="Polar residues" evidence="6">
    <location>
        <begin position="39"/>
        <end position="72"/>
    </location>
</feature>
<dbReference type="Pfam" id="PF00566">
    <property type="entry name" value="RabGAP-TBC"/>
    <property type="match status" value="1"/>
</dbReference>
<accession>A0A9N8VK44</accession>
<evidence type="ECO:0000313" key="8">
    <source>
        <dbReference type="EMBL" id="CAG8453228.1"/>
    </source>
</evidence>
<evidence type="ECO:0000259" key="7">
    <source>
        <dbReference type="PROSITE" id="PS50086"/>
    </source>
</evidence>
<feature type="compositionally biased region" description="Polar residues" evidence="6">
    <location>
        <begin position="79"/>
        <end position="96"/>
    </location>
</feature>
<dbReference type="InterPro" id="IPR000195">
    <property type="entry name" value="Rab-GAP-TBC_dom"/>
</dbReference>
<evidence type="ECO:0000313" key="9">
    <source>
        <dbReference type="Proteomes" id="UP000789739"/>
    </source>
</evidence>
<evidence type="ECO:0000256" key="3">
    <source>
        <dbReference type="ARBA" id="ARBA00023212"/>
    </source>
</evidence>
<dbReference type="OrthoDB" id="10263206at2759"/>
<dbReference type="FunFam" id="1.10.8.270:FF:000035">
    <property type="entry name" value="Cell cycle arrest protein BUB2"/>
    <property type="match status" value="1"/>
</dbReference>
<feature type="domain" description="Rab-GAP TBC" evidence="7">
    <location>
        <begin position="158"/>
        <end position="345"/>
    </location>
</feature>
<dbReference type="SUPFAM" id="SSF47923">
    <property type="entry name" value="Ypt/Rab-GAP domain of gyp1p"/>
    <property type="match status" value="2"/>
</dbReference>
<proteinExistence type="inferred from homology"/>
<dbReference type="GO" id="GO:0010948">
    <property type="term" value="P:negative regulation of cell cycle process"/>
    <property type="evidence" value="ECO:0007669"/>
    <property type="project" value="UniProtKB-ARBA"/>
</dbReference>
<comment type="caution">
    <text evidence="8">The sequence shown here is derived from an EMBL/GenBank/DDBJ whole genome shotgun (WGS) entry which is preliminary data.</text>
</comment>